<comment type="caution">
    <text evidence="10">The sequence shown here is derived from an EMBL/GenBank/DDBJ whole genome shotgun (WGS) entry which is preliminary data.</text>
</comment>
<evidence type="ECO:0000256" key="5">
    <source>
        <dbReference type="ARBA" id="ARBA00022842"/>
    </source>
</evidence>
<evidence type="ECO:0000259" key="9">
    <source>
        <dbReference type="Pfam" id="PF12804"/>
    </source>
</evidence>
<comment type="subunit">
    <text evidence="8">Monomer.</text>
</comment>
<dbReference type="CDD" id="cd02503">
    <property type="entry name" value="MobA"/>
    <property type="match status" value="1"/>
</dbReference>
<proteinExistence type="inferred from homology"/>
<keyword evidence="5 8" id="KW-0460">Magnesium</keyword>
<feature type="binding site" evidence="8">
    <location>
        <position position="101"/>
    </location>
    <ligand>
        <name>Mg(2+)</name>
        <dbReference type="ChEBI" id="CHEBI:18420"/>
    </ligand>
</feature>
<dbReference type="EC" id="2.7.7.77" evidence="8"/>
<keyword evidence="4 8" id="KW-0547">Nucleotide-binding</keyword>
<evidence type="ECO:0000313" key="11">
    <source>
        <dbReference type="Proteomes" id="UP001549691"/>
    </source>
</evidence>
<comment type="catalytic activity">
    <reaction evidence="8">
        <text>Mo-molybdopterin + GTP + H(+) = Mo-molybdopterin guanine dinucleotide + diphosphate</text>
        <dbReference type="Rhea" id="RHEA:34243"/>
        <dbReference type="ChEBI" id="CHEBI:15378"/>
        <dbReference type="ChEBI" id="CHEBI:33019"/>
        <dbReference type="ChEBI" id="CHEBI:37565"/>
        <dbReference type="ChEBI" id="CHEBI:71302"/>
        <dbReference type="ChEBI" id="CHEBI:71310"/>
        <dbReference type="EC" id="2.7.7.77"/>
    </reaction>
</comment>
<dbReference type="PANTHER" id="PTHR19136:SF81">
    <property type="entry name" value="MOLYBDENUM COFACTOR GUANYLYLTRANSFERASE"/>
    <property type="match status" value="1"/>
</dbReference>
<feature type="binding site" evidence="8">
    <location>
        <position position="71"/>
    </location>
    <ligand>
        <name>GTP</name>
        <dbReference type="ChEBI" id="CHEBI:37565"/>
    </ligand>
</feature>
<dbReference type="InterPro" id="IPR029044">
    <property type="entry name" value="Nucleotide-diphossugar_trans"/>
</dbReference>
<comment type="function">
    <text evidence="8">Transfers a GMP moiety from GTP to Mo-molybdopterin (Mo-MPT) cofactor (Moco or molybdenum cofactor) to form Mo-molybdopterin guanine dinucleotide (Mo-MGD) cofactor.</text>
</comment>
<feature type="binding site" evidence="8">
    <location>
        <begin position="12"/>
        <end position="14"/>
    </location>
    <ligand>
        <name>GTP</name>
        <dbReference type="ChEBI" id="CHEBI:37565"/>
    </ligand>
</feature>
<protein>
    <recommendedName>
        <fullName evidence="8">Molybdenum cofactor guanylyltransferase</fullName>
        <shortName evidence="8">MoCo guanylyltransferase</shortName>
        <ecNumber evidence="8">2.7.7.77</ecNumber>
    </recommendedName>
    <alternativeName>
        <fullName evidence="8">GTP:molybdopterin guanylyltransferase</fullName>
    </alternativeName>
    <alternativeName>
        <fullName evidence="8">Mo-MPT guanylyltransferase</fullName>
    </alternativeName>
    <alternativeName>
        <fullName evidence="8">Molybdopterin guanylyltransferase</fullName>
    </alternativeName>
    <alternativeName>
        <fullName evidence="8">Molybdopterin-guanine dinucleotide synthase</fullName>
        <shortName evidence="8">MGD synthase</shortName>
    </alternativeName>
</protein>
<dbReference type="Gene3D" id="3.90.550.10">
    <property type="entry name" value="Spore Coat Polysaccharide Biosynthesis Protein SpsA, Chain A"/>
    <property type="match status" value="1"/>
</dbReference>
<feature type="binding site" evidence="8">
    <location>
        <position position="25"/>
    </location>
    <ligand>
        <name>GTP</name>
        <dbReference type="ChEBI" id="CHEBI:37565"/>
    </ligand>
</feature>
<organism evidence="10 11">
    <name type="scientific">Uliginosibacterium flavum</name>
    <dbReference type="NCBI Taxonomy" id="1396831"/>
    <lineage>
        <taxon>Bacteria</taxon>
        <taxon>Pseudomonadati</taxon>
        <taxon>Pseudomonadota</taxon>
        <taxon>Betaproteobacteria</taxon>
        <taxon>Rhodocyclales</taxon>
        <taxon>Zoogloeaceae</taxon>
        <taxon>Uliginosibacterium</taxon>
    </lineage>
</organism>
<sequence length="189" mass="20480">MNKTRKLTGVILAGGASRRMGGQDKGLVRFRERPLVAWVIDALAPQVDEILIIANRNLDAYRAFGHRVISDLRPDFPGPLAGFEAALTHASHDWILTCPTDAPLLPAEYACLMSRAALGSAAVAFVDAHWQPVFSLLPKTALPSLSAALDTGERKAQRWLASIDPVLVTLDEYAAQLRDADTPEDLTAL</sequence>
<accession>A0ABV2TQK8</accession>
<gene>
    <name evidence="8 10" type="primary">mobA</name>
    <name evidence="10" type="ORF">ABXR19_18675</name>
</gene>
<comment type="similarity">
    <text evidence="8">Belongs to the MobA family.</text>
</comment>
<dbReference type="RefSeq" id="WP_354602676.1">
    <property type="nucleotide sequence ID" value="NZ_JBEWZI010000031.1"/>
</dbReference>
<dbReference type="NCBIfam" id="TIGR02665">
    <property type="entry name" value="molyb_mobA"/>
    <property type="match status" value="1"/>
</dbReference>
<feature type="domain" description="MobA-like NTP transferase" evidence="9">
    <location>
        <begin position="9"/>
        <end position="163"/>
    </location>
</feature>
<comment type="subcellular location">
    <subcellularLocation>
        <location evidence="8">Cytoplasm</location>
    </subcellularLocation>
</comment>
<comment type="domain">
    <text evidence="8">The N-terminal domain determines nucleotide recognition and specific binding, while the C-terminal domain determines the specific binding to the target protein.</text>
</comment>
<dbReference type="HAMAP" id="MF_00316">
    <property type="entry name" value="MobA"/>
    <property type="match status" value="1"/>
</dbReference>
<reference evidence="10 11" key="1">
    <citation type="submission" date="2024-07" db="EMBL/GenBank/DDBJ databases">
        <title>Uliginosibacterium flavum JJ3220;KACC:17644.</title>
        <authorList>
            <person name="Kim M.K."/>
        </authorList>
    </citation>
    <scope>NUCLEOTIDE SEQUENCE [LARGE SCALE GENOMIC DNA]</scope>
    <source>
        <strain evidence="10 11">KACC:17644</strain>
    </source>
</reference>
<evidence type="ECO:0000256" key="1">
    <source>
        <dbReference type="ARBA" id="ARBA00022490"/>
    </source>
</evidence>
<dbReference type="SUPFAM" id="SSF53448">
    <property type="entry name" value="Nucleotide-diphospho-sugar transferases"/>
    <property type="match status" value="1"/>
</dbReference>
<keyword evidence="3 8" id="KW-0479">Metal-binding</keyword>
<evidence type="ECO:0000256" key="3">
    <source>
        <dbReference type="ARBA" id="ARBA00022723"/>
    </source>
</evidence>
<name>A0ABV2TQK8_9RHOO</name>
<comment type="caution">
    <text evidence="8">Lacks conserved residue(s) required for the propagation of feature annotation.</text>
</comment>
<keyword evidence="11" id="KW-1185">Reference proteome</keyword>
<dbReference type="PANTHER" id="PTHR19136">
    <property type="entry name" value="MOLYBDENUM COFACTOR GUANYLYLTRANSFERASE"/>
    <property type="match status" value="1"/>
</dbReference>
<dbReference type="InterPro" id="IPR025877">
    <property type="entry name" value="MobA-like_NTP_Trfase"/>
</dbReference>
<evidence type="ECO:0000313" key="10">
    <source>
        <dbReference type="EMBL" id="MET7016217.1"/>
    </source>
</evidence>
<evidence type="ECO:0000256" key="6">
    <source>
        <dbReference type="ARBA" id="ARBA00023134"/>
    </source>
</evidence>
<evidence type="ECO:0000256" key="2">
    <source>
        <dbReference type="ARBA" id="ARBA00022679"/>
    </source>
</evidence>
<keyword evidence="10" id="KW-0548">Nucleotidyltransferase</keyword>
<evidence type="ECO:0000256" key="8">
    <source>
        <dbReference type="HAMAP-Rule" id="MF_00316"/>
    </source>
</evidence>
<evidence type="ECO:0000256" key="4">
    <source>
        <dbReference type="ARBA" id="ARBA00022741"/>
    </source>
</evidence>
<dbReference type="EMBL" id="JBEWZI010000031">
    <property type="protein sequence ID" value="MET7016217.1"/>
    <property type="molecule type" value="Genomic_DNA"/>
</dbReference>
<keyword evidence="7 8" id="KW-0501">Molybdenum cofactor biosynthesis</keyword>
<dbReference type="InterPro" id="IPR013482">
    <property type="entry name" value="Molybde_CF_guanTrfase"/>
</dbReference>
<dbReference type="Proteomes" id="UP001549691">
    <property type="component" value="Unassembled WGS sequence"/>
</dbReference>
<keyword evidence="6 8" id="KW-0342">GTP-binding</keyword>
<dbReference type="Pfam" id="PF12804">
    <property type="entry name" value="NTP_transf_3"/>
    <property type="match status" value="1"/>
</dbReference>
<dbReference type="GO" id="GO:0061603">
    <property type="term" value="F:molybdenum cofactor guanylyltransferase activity"/>
    <property type="evidence" value="ECO:0007669"/>
    <property type="project" value="UniProtKB-EC"/>
</dbReference>
<keyword evidence="2 8" id="KW-0808">Transferase</keyword>
<comment type="cofactor">
    <cofactor evidence="8">
        <name>Mg(2+)</name>
        <dbReference type="ChEBI" id="CHEBI:18420"/>
    </cofactor>
</comment>
<feature type="binding site" evidence="8">
    <location>
        <position position="101"/>
    </location>
    <ligand>
        <name>GTP</name>
        <dbReference type="ChEBI" id="CHEBI:37565"/>
    </ligand>
</feature>
<keyword evidence="1 8" id="KW-0963">Cytoplasm</keyword>
<evidence type="ECO:0000256" key="7">
    <source>
        <dbReference type="ARBA" id="ARBA00023150"/>
    </source>
</evidence>